<name>A0A6I9XMM7_9HYME</name>
<gene>
    <name evidence="3" type="primary">LOC105433566</name>
</gene>
<dbReference type="InterPro" id="IPR049512">
    <property type="entry name" value="DJR-like_dom"/>
</dbReference>
<evidence type="ECO:0000313" key="3">
    <source>
        <dbReference type="RefSeq" id="XP_011647277.1"/>
    </source>
</evidence>
<protein>
    <submittedName>
        <fullName evidence="3">Uncharacterized protein LOC105433566</fullName>
    </submittedName>
</protein>
<dbReference type="GeneID" id="105433566"/>
<evidence type="ECO:0000313" key="2">
    <source>
        <dbReference type="Proteomes" id="UP000504615"/>
    </source>
</evidence>
<dbReference type="Proteomes" id="UP000504615">
    <property type="component" value="Unplaced"/>
</dbReference>
<accession>A0A6I9XMM7</accession>
<reference evidence="3" key="1">
    <citation type="submission" date="2025-08" db="UniProtKB">
        <authorList>
            <consortium name="RefSeq"/>
        </authorList>
    </citation>
    <scope>IDENTIFICATION</scope>
</reference>
<sequence length="185" mass="21764">MIDILNIGSKPVFDDHVIKIEAYTYNPYANTTFGHNDKIRIPIQQQDLYILPCESFLYVEGKLTIKRKNNESMTTLENNCIAFMFDEIRYELNGVKIDRNKNVGITNTIKNYVSLTYDKALILRNAGWDISSTISEGYFNFCVPLNLLFGFCEDYKRVVVNVRHELILIQATTTVWWEFRRWNRK</sequence>
<dbReference type="AlphaFoldDB" id="A0A6I9XMM7"/>
<dbReference type="Pfam" id="PF21738">
    <property type="entry name" value="DJR-like_dom"/>
    <property type="match status" value="1"/>
</dbReference>
<evidence type="ECO:0000259" key="1">
    <source>
        <dbReference type="Pfam" id="PF21738"/>
    </source>
</evidence>
<dbReference type="PANTHER" id="PTHR36159">
    <property type="entry name" value="PROTEIN CBG23766"/>
    <property type="match status" value="1"/>
</dbReference>
<dbReference type="RefSeq" id="XP_011647277.1">
    <property type="nucleotide sequence ID" value="XM_011648975.1"/>
</dbReference>
<dbReference type="PANTHER" id="PTHR36159:SF1">
    <property type="entry name" value="RETROVIRUS-RELATED POL POLYPROTEIN FROM TRANSPOSON 412-LIKE PROTEIN"/>
    <property type="match status" value="1"/>
</dbReference>
<proteinExistence type="predicted"/>
<dbReference type="KEGG" id="pbar:105433566"/>
<feature type="domain" description="Double jelly roll-like" evidence="1">
    <location>
        <begin position="75"/>
        <end position="171"/>
    </location>
</feature>
<organism evidence="2 3">
    <name type="scientific">Pogonomyrmex barbatus</name>
    <name type="common">red harvester ant</name>
    <dbReference type="NCBI Taxonomy" id="144034"/>
    <lineage>
        <taxon>Eukaryota</taxon>
        <taxon>Metazoa</taxon>
        <taxon>Ecdysozoa</taxon>
        <taxon>Arthropoda</taxon>
        <taxon>Hexapoda</taxon>
        <taxon>Insecta</taxon>
        <taxon>Pterygota</taxon>
        <taxon>Neoptera</taxon>
        <taxon>Endopterygota</taxon>
        <taxon>Hymenoptera</taxon>
        <taxon>Apocrita</taxon>
        <taxon>Aculeata</taxon>
        <taxon>Formicoidea</taxon>
        <taxon>Formicidae</taxon>
        <taxon>Myrmicinae</taxon>
        <taxon>Pogonomyrmex</taxon>
    </lineage>
</organism>
<dbReference type="OrthoDB" id="6746907at2759"/>
<keyword evidence="2" id="KW-1185">Reference proteome</keyword>